<dbReference type="PROSITE" id="PS51186">
    <property type="entry name" value="GNAT"/>
    <property type="match status" value="1"/>
</dbReference>
<sequence>MTGPRTGLATADAFEVESRAVRAWPAETAEERGGWLLRHSPGVDRKRSNSALPLSDDAVPDVEEVESFYAERGRPARVQVSPADRYRALDAALAARGYAAQAATLVLTAAAADVIGTAAPGGGAAGVVVAEADDRTRWPSLFGELGVPADGIGVIERIVPPAVVLAVHDAGRPAGMGLFVADTGWAGVFCMATRPDLRRRGIATAVLAAGARWAAAQGADRLYLQVEAGNGAARTLYERAGFTLSHGYHYRVRPSVAERP</sequence>
<dbReference type="EMBL" id="JBHTGP010000008">
    <property type="protein sequence ID" value="MFD0686084.1"/>
    <property type="molecule type" value="Genomic_DNA"/>
</dbReference>
<dbReference type="InterPro" id="IPR016181">
    <property type="entry name" value="Acyl_CoA_acyltransferase"/>
</dbReference>
<protein>
    <submittedName>
        <fullName evidence="3">GNAT family N-acetyltransferase</fullName>
    </submittedName>
</protein>
<organism evidence="3 4">
    <name type="scientific">Actinomadura fibrosa</name>
    <dbReference type="NCBI Taxonomy" id="111802"/>
    <lineage>
        <taxon>Bacteria</taxon>
        <taxon>Bacillati</taxon>
        <taxon>Actinomycetota</taxon>
        <taxon>Actinomycetes</taxon>
        <taxon>Streptosporangiales</taxon>
        <taxon>Thermomonosporaceae</taxon>
        <taxon>Actinomadura</taxon>
    </lineage>
</organism>
<dbReference type="CDD" id="cd04301">
    <property type="entry name" value="NAT_SF"/>
    <property type="match status" value="1"/>
</dbReference>
<keyword evidence="1" id="KW-0808">Transferase</keyword>
<dbReference type="RefSeq" id="WP_131756656.1">
    <property type="nucleotide sequence ID" value="NZ_CAACUY010000019.1"/>
</dbReference>
<dbReference type="Gene3D" id="3.40.630.30">
    <property type="match status" value="1"/>
</dbReference>
<comment type="caution">
    <text evidence="3">The sequence shown here is derived from an EMBL/GenBank/DDBJ whole genome shotgun (WGS) entry which is preliminary data.</text>
</comment>
<evidence type="ECO:0000313" key="3">
    <source>
        <dbReference type="EMBL" id="MFD0686084.1"/>
    </source>
</evidence>
<name>A0ABW2XJB1_9ACTN</name>
<dbReference type="PANTHER" id="PTHR13947:SF37">
    <property type="entry name" value="LD18367P"/>
    <property type="match status" value="1"/>
</dbReference>
<dbReference type="Pfam" id="PF24553">
    <property type="entry name" value="Rv0428c_C"/>
    <property type="match status" value="1"/>
</dbReference>
<dbReference type="PANTHER" id="PTHR13947">
    <property type="entry name" value="GNAT FAMILY N-ACETYLTRANSFERASE"/>
    <property type="match status" value="1"/>
</dbReference>
<gene>
    <name evidence="3" type="ORF">ACFQZM_16400</name>
</gene>
<accession>A0ABW2XJB1</accession>
<evidence type="ECO:0000259" key="2">
    <source>
        <dbReference type="PROSITE" id="PS51186"/>
    </source>
</evidence>
<dbReference type="Proteomes" id="UP001597063">
    <property type="component" value="Unassembled WGS sequence"/>
</dbReference>
<evidence type="ECO:0000256" key="1">
    <source>
        <dbReference type="ARBA" id="ARBA00022679"/>
    </source>
</evidence>
<keyword evidence="4" id="KW-1185">Reference proteome</keyword>
<evidence type="ECO:0000313" key="4">
    <source>
        <dbReference type="Proteomes" id="UP001597063"/>
    </source>
</evidence>
<dbReference type="InterPro" id="IPR050769">
    <property type="entry name" value="NAT_camello-type"/>
</dbReference>
<dbReference type="InterPro" id="IPR056935">
    <property type="entry name" value="Rv0428c-like_C"/>
</dbReference>
<dbReference type="InterPro" id="IPR000182">
    <property type="entry name" value="GNAT_dom"/>
</dbReference>
<feature type="domain" description="N-acetyltransferase" evidence="2">
    <location>
        <begin position="125"/>
        <end position="260"/>
    </location>
</feature>
<reference evidence="4" key="1">
    <citation type="journal article" date="2019" name="Int. J. Syst. Evol. Microbiol.">
        <title>The Global Catalogue of Microorganisms (GCM) 10K type strain sequencing project: providing services to taxonomists for standard genome sequencing and annotation.</title>
        <authorList>
            <consortium name="The Broad Institute Genomics Platform"/>
            <consortium name="The Broad Institute Genome Sequencing Center for Infectious Disease"/>
            <person name="Wu L."/>
            <person name="Ma J."/>
        </authorList>
    </citation>
    <scope>NUCLEOTIDE SEQUENCE [LARGE SCALE GENOMIC DNA]</scope>
    <source>
        <strain evidence="4">JCM 9371</strain>
    </source>
</reference>
<dbReference type="SUPFAM" id="SSF55729">
    <property type="entry name" value="Acyl-CoA N-acyltransferases (Nat)"/>
    <property type="match status" value="1"/>
</dbReference>
<proteinExistence type="predicted"/>